<name>A0A2S1YK99_9FLAO</name>
<organism evidence="4 5">
    <name type="scientific">Flavobacterium crocinum</name>
    <dbReference type="NCBI Taxonomy" id="2183896"/>
    <lineage>
        <taxon>Bacteria</taxon>
        <taxon>Pseudomonadati</taxon>
        <taxon>Bacteroidota</taxon>
        <taxon>Flavobacteriia</taxon>
        <taxon>Flavobacteriales</taxon>
        <taxon>Flavobacteriaceae</taxon>
        <taxon>Flavobacterium</taxon>
    </lineage>
</organism>
<feature type="region of interest" description="Disordered" evidence="2">
    <location>
        <begin position="1"/>
        <end position="23"/>
    </location>
</feature>
<evidence type="ECO:0000313" key="4">
    <source>
        <dbReference type="EMBL" id="AWK04509.1"/>
    </source>
</evidence>
<dbReference type="InterPro" id="IPR056823">
    <property type="entry name" value="TEN-like_YD-shell"/>
</dbReference>
<dbReference type="PANTHER" id="PTHR32305">
    <property type="match status" value="1"/>
</dbReference>
<dbReference type="Pfam" id="PF25023">
    <property type="entry name" value="TEN_YD-shell"/>
    <property type="match status" value="1"/>
</dbReference>
<dbReference type="OrthoDB" id="1376075at2"/>
<accession>A0A2S1YK99</accession>
<sequence length="339" mass="36569">MPGPPVQFGPQVEPTTVKGGEGFTGTGMPENDIFYFHPDHLGSTSYITTKNGSISQHVEYIAFGEILFEEHSSSFSSPYLFNGKELDRETNLSYYGARYFDMKTSLWLSGDKYSENDLSIGSYVYSFNNPIRFVDPDGNWPDLPSWKDVKKSYNEAKKSTANYISHQREKIKGDLKNIKRELYNGKGWDDTVKDVKKIGHDIKKWSKENKDGLLKIAKVMQKTGDATTTVGLVGAAAGAPFAGVGAAPGLAVAGYGGTVSTIGSVLEIGVKFITDDDEATKDLGVFLVSKGSEAAVNKILPGAGTEASQAIKEAAKVSREIIKGEVGNAAKGAAKEVVK</sequence>
<keyword evidence="1" id="KW-0677">Repeat</keyword>
<evidence type="ECO:0000256" key="1">
    <source>
        <dbReference type="ARBA" id="ARBA00022737"/>
    </source>
</evidence>
<dbReference type="InterPro" id="IPR050708">
    <property type="entry name" value="T6SS_VgrG/RHS"/>
</dbReference>
<dbReference type="PANTHER" id="PTHR32305:SF15">
    <property type="entry name" value="PROTEIN RHSA-RELATED"/>
    <property type="match status" value="1"/>
</dbReference>
<dbReference type="NCBIfam" id="TIGR03696">
    <property type="entry name" value="Rhs_assc_core"/>
    <property type="match status" value="1"/>
</dbReference>
<dbReference type="InterPro" id="IPR022385">
    <property type="entry name" value="Rhs_assc_core"/>
</dbReference>
<protein>
    <recommendedName>
        <fullName evidence="3">Teneurin-like YD-shell domain-containing protein</fullName>
    </recommendedName>
</protein>
<dbReference type="RefSeq" id="WP_109192008.1">
    <property type="nucleotide sequence ID" value="NZ_CP029255.1"/>
</dbReference>
<feature type="domain" description="Teneurin-like YD-shell" evidence="3">
    <location>
        <begin position="31"/>
        <end position="130"/>
    </location>
</feature>
<proteinExistence type="predicted"/>
<evidence type="ECO:0000256" key="2">
    <source>
        <dbReference type="SAM" id="MobiDB-lite"/>
    </source>
</evidence>
<dbReference type="Gene3D" id="2.180.10.10">
    <property type="entry name" value="RHS repeat-associated core"/>
    <property type="match status" value="1"/>
</dbReference>
<dbReference type="AlphaFoldDB" id="A0A2S1YK99"/>
<dbReference type="KEGG" id="fcr:HYN56_09805"/>
<dbReference type="Proteomes" id="UP000245250">
    <property type="component" value="Chromosome"/>
</dbReference>
<dbReference type="EMBL" id="CP029255">
    <property type="protein sequence ID" value="AWK04509.1"/>
    <property type="molecule type" value="Genomic_DNA"/>
</dbReference>
<keyword evidence="5" id="KW-1185">Reference proteome</keyword>
<evidence type="ECO:0000259" key="3">
    <source>
        <dbReference type="Pfam" id="PF25023"/>
    </source>
</evidence>
<evidence type="ECO:0000313" key="5">
    <source>
        <dbReference type="Proteomes" id="UP000245250"/>
    </source>
</evidence>
<gene>
    <name evidence="4" type="ORF">HYN56_09805</name>
</gene>
<reference evidence="4 5" key="1">
    <citation type="submission" date="2018-05" db="EMBL/GenBank/DDBJ databases">
        <title>Genome sequencing of Flavobacterium sp. HYN0056.</title>
        <authorList>
            <person name="Yi H."/>
            <person name="Baek C."/>
        </authorList>
    </citation>
    <scope>NUCLEOTIDE SEQUENCE [LARGE SCALE GENOMIC DNA]</scope>
    <source>
        <strain evidence="4 5">HYN0056</strain>
    </source>
</reference>